<gene>
    <name evidence="2" type="ORF">FWK35_00027937</name>
</gene>
<sequence length="79" mass="9503">KSIWSKTGFAYKFPFFLNFFLVFPGAFVNYWEIQKMTSPIHQLDSFCYRKPPPKFEIEALFRHVLVYTHKKKSHNIRSA</sequence>
<reference evidence="2 3" key="1">
    <citation type="submission" date="2019-08" db="EMBL/GenBank/DDBJ databases">
        <title>Whole genome of Aphis craccivora.</title>
        <authorList>
            <person name="Voronova N.V."/>
            <person name="Shulinski R.S."/>
            <person name="Bandarenka Y.V."/>
            <person name="Zhorov D.G."/>
            <person name="Warner D."/>
        </authorList>
    </citation>
    <scope>NUCLEOTIDE SEQUENCE [LARGE SCALE GENOMIC DNA]</scope>
    <source>
        <strain evidence="2">180601</strain>
        <tissue evidence="2">Whole Body</tissue>
    </source>
</reference>
<evidence type="ECO:0000313" key="2">
    <source>
        <dbReference type="EMBL" id="KAF0757365.1"/>
    </source>
</evidence>
<organism evidence="2 3">
    <name type="scientific">Aphis craccivora</name>
    <name type="common">Cowpea aphid</name>
    <dbReference type="NCBI Taxonomy" id="307492"/>
    <lineage>
        <taxon>Eukaryota</taxon>
        <taxon>Metazoa</taxon>
        <taxon>Ecdysozoa</taxon>
        <taxon>Arthropoda</taxon>
        <taxon>Hexapoda</taxon>
        <taxon>Insecta</taxon>
        <taxon>Pterygota</taxon>
        <taxon>Neoptera</taxon>
        <taxon>Paraneoptera</taxon>
        <taxon>Hemiptera</taxon>
        <taxon>Sternorrhyncha</taxon>
        <taxon>Aphidomorpha</taxon>
        <taxon>Aphidoidea</taxon>
        <taxon>Aphididae</taxon>
        <taxon>Aphidini</taxon>
        <taxon>Aphis</taxon>
        <taxon>Aphis</taxon>
    </lineage>
</organism>
<evidence type="ECO:0000313" key="3">
    <source>
        <dbReference type="Proteomes" id="UP000478052"/>
    </source>
</evidence>
<keyword evidence="1" id="KW-0472">Membrane</keyword>
<name>A0A6G0YKB9_APHCR</name>
<keyword evidence="1" id="KW-0812">Transmembrane</keyword>
<evidence type="ECO:0000256" key="1">
    <source>
        <dbReference type="SAM" id="Phobius"/>
    </source>
</evidence>
<dbReference type="Proteomes" id="UP000478052">
    <property type="component" value="Unassembled WGS sequence"/>
</dbReference>
<accession>A0A6G0YKB9</accession>
<dbReference type="EMBL" id="VUJU01003596">
    <property type="protein sequence ID" value="KAF0757365.1"/>
    <property type="molecule type" value="Genomic_DNA"/>
</dbReference>
<comment type="caution">
    <text evidence="2">The sequence shown here is derived from an EMBL/GenBank/DDBJ whole genome shotgun (WGS) entry which is preliminary data.</text>
</comment>
<protein>
    <submittedName>
        <fullName evidence="2">Uncharacterized protein</fullName>
    </submittedName>
</protein>
<keyword evidence="3" id="KW-1185">Reference proteome</keyword>
<dbReference type="AlphaFoldDB" id="A0A6G0YKB9"/>
<keyword evidence="1" id="KW-1133">Transmembrane helix</keyword>
<feature type="transmembrane region" description="Helical" evidence="1">
    <location>
        <begin position="13"/>
        <end position="31"/>
    </location>
</feature>
<proteinExistence type="predicted"/>
<feature type="non-terminal residue" evidence="2">
    <location>
        <position position="1"/>
    </location>
</feature>